<feature type="non-terminal residue" evidence="4">
    <location>
        <position position="130"/>
    </location>
</feature>
<evidence type="ECO:0000313" key="5">
    <source>
        <dbReference type="Proteomes" id="UP000305067"/>
    </source>
</evidence>
<organism evidence="4 5">
    <name type="scientific">Pterulicium gracile</name>
    <dbReference type="NCBI Taxonomy" id="1884261"/>
    <lineage>
        <taxon>Eukaryota</taxon>
        <taxon>Fungi</taxon>
        <taxon>Dikarya</taxon>
        <taxon>Basidiomycota</taxon>
        <taxon>Agaricomycotina</taxon>
        <taxon>Agaricomycetes</taxon>
        <taxon>Agaricomycetidae</taxon>
        <taxon>Agaricales</taxon>
        <taxon>Pleurotineae</taxon>
        <taxon>Pterulaceae</taxon>
        <taxon>Pterulicium</taxon>
    </lineage>
</organism>
<reference evidence="4 5" key="1">
    <citation type="journal article" date="2019" name="Nat. Ecol. Evol.">
        <title>Megaphylogeny resolves global patterns of mushroom evolution.</title>
        <authorList>
            <person name="Varga T."/>
            <person name="Krizsan K."/>
            <person name="Foldi C."/>
            <person name="Dima B."/>
            <person name="Sanchez-Garcia M."/>
            <person name="Sanchez-Ramirez S."/>
            <person name="Szollosi G.J."/>
            <person name="Szarkandi J.G."/>
            <person name="Papp V."/>
            <person name="Albert L."/>
            <person name="Andreopoulos W."/>
            <person name="Angelini C."/>
            <person name="Antonin V."/>
            <person name="Barry K.W."/>
            <person name="Bougher N.L."/>
            <person name="Buchanan P."/>
            <person name="Buyck B."/>
            <person name="Bense V."/>
            <person name="Catcheside P."/>
            <person name="Chovatia M."/>
            <person name="Cooper J."/>
            <person name="Damon W."/>
            <person name="Desjardin D."/>
            <person name="Finy P."/>
            <person name="Geml J."/>
            <person name="Haridas S."/>
            <person name="Hughes K."/>
            <person name="Justo A."/>
            <person name="Karasinski D."/>
            <person name="Kautmanova I."/>
            <person name="Kiss B."/>
            <person name="Kocsube S."/>
            <person name="Kotiranta H."/>
            <person name="LaButti K.M."/>
            <person name="Lechner B.E."/>
            <person name="Liimatainen K."/>
            <person name="Lipzen A."/>
            <person name="Lukacs Z."/>
            <person name="Mihaltcheva S."/>
            <person name="Morgado L.N."/>
            <person name="Niskanen T."/>
            <person name="Noordeloos M.E."/>
            <person name="Ohm R.A."/>
            <person name="Ortiz-Santana B."/>
            <person name="Ovrebo C."/>
            <person name="Racz N."/>
            <person name="Riley R."/>
            <person name="Savchenko A."/>
            <person name="Shiryaev A."/>
            <person name="Soop K."/>
            <person name="Spirin V."/>
            <person name="Szebenyi C."/>
            <person name="Tomsovsky M."/>
            <person name="Tulloss R.E."/>
            <person name="Uehling J."/>
            <person name="Grigoriev I.V."/>
            <person name="Vagvolgyi C."/>
            <person name="Papp T."/>
            <person name="Martin F.M."/>
            <person name="Miettinen O."/>
            <person name="Hibbett D.S."/>
            <person name="Nagy L.G."/>
        </authorList>
    </citation>
    <scope>NUCLEOTIDE SEQUENCE [LARGE SCALE GENOMIC DNA]</scope>
    <source>
        <strain evidence="4 5">CBS 309.79</strain>
    </source>
</reference>
<dbReference type="InterPro" id="IPR031778">
    <property type="entry name" value="Sortilin_N"/>
</dbReference>
<accession>A0A5C3Q5B2</accession>
<feature type="signal peptide" evidence="2">
    <location>
        <begin position="1"/>
        <end position="19"/>
    </location>
</feature>
<protein>
    <submittedName>
        <fullName evidence="4">VPS10 domain-containing receptor SorCS1</fullName>
    </submittedName>
</protein>
<dbReference type="AlphaFoldDB" id="A0A5C3Q5B2"/>
<evidence type="ECO:0000256" key="1">
    <source>
        <dbReference type="ARBA" id="ARBA00022737"/>
    </source>
</evidence>
<evidence type="ECO:0000259" key="3">
    <source>
        <dbReference type="Pfam" id="PF15902"/>
    </source>
</evidence>
<sequence>LVLSTALLSLLLLVGTTHATEPSHSVSYFKYLPLRFSFFEDTPVAIYHDGGYGNVYISQNEGKSWVRRSDIPEGEAKSFVKHPFDNNYAFVLSKGKKHWRTADRVKTWHSFKMPLAPAITATPLSFHSDK</sequence>
<dbReference type="InterPro" id="IPR015943">
    <property type="entry name" value="WD40/YVTN_repeat-like_dom_sf"/>
</dbReference>
<dbReference type="SUPFAM" id="SSF110296">
    <property type="entry name" value="Oligoxyloglucan reducing end-specific cellobiohydrolase"/>
    <property type="match status" value="1"/>
</dbReference>
<keyword evidence="5" id="KW-1185">Reference proteome</keyword>
<dbReference type="STRING" id="1884261.A0A5C3Q5B2"/>
<evidence type="ECO:0000256" key="2">
    <source>
        <dbReference type="SAM" id="SignalP"/>
    </source>
</evidence>
<proteinExistence type="predicted"/>
<feature type="non-terminal residue" evidence="4">
    <location>
        <position position="1"/>
    </location>
</feature>
<dbReference type="EMBL" id="ML178887">
    <property type="protein sequence ID" value="TFK95398.1"/>
    <property type="molecule type" value="Genomic_DNA"/>
</dbReference>
<evidence type="ECO:0000313" key="4">
    <source>
        <dbReference type="EMBL" id="TFK95398.1"/>
    </source>
</evidence>
<feature type="chain" id="PRO_5022896832" evidence="2">
    <location>
        <begin position="20"/>
        <end position="130"/>
    </location>
</feature>
<keyword evidence="1" id="KW-0677">Repeat</keyword>
<dbReference type="Pfam" id="PF15902">
    <property type="entry name" value="Sortilin-Vps10"/>
    <property type="match status" value="1"/>
</dbReference>
<feature type="domain" description="Sortilin N-terminal" evidence="3">
    <location>
        <begin position="54"/>
        <end position="129"/>
    </location>
</feature>
<name>A0A5C3Q5B2_9AGAR</name>
<dbReference type="OrthoDB" id="3048030at2759"/>
<dbReference type="Proteomes" id="UP000305067">
    <property type="component" value="Unassembled WGS sequence"/>
</dbReference>
<keyword evidence="2" id="KW-0732">Signal</keyword>
<keyword evidence="4" id="KW-0675">Receptor</keyword>
<gene>
    <name evidence="4" type="ORF">BDV98DRAFT_493711</name>
</gene>
<dbReference type="Gene3D" id="2.130.10.10">
    <property type="entry name" value="YVTN repeat-like/Quinoprotein amine dehydrogenase"/>
    <property type="match status" value="1"/>
</dbReference>